<organism evidence="6 7">
    <name type="scientific">SAR86 cluster bacterium</name>
    <dbReference type="NCBI Taxonomy" id="2030880"/>
    <lineage>
        <taxon>Bacteria</taxon>
        <taxon>Pseudomonadati</taxon>
        <taxon>Pseudomonadota</taxon>
        <taxon>Gammaproteobacteria</taxon>
        <taxon>SAR86 cluster</taxon>
    </lineage>
</organism>
<dbReference type="SMART" id="SM00564">
    <property type="entry name" value="PQQ"/>
    <property type="match status" value="6"/>
</dbReference>
<dbReference type="InterPro" id="IPR018391">
    <property type="entry name" value="PQQ_b-propeller_rpt"/>
</dbReference>
<keyword evidence="3" id="KW-0560">Oxidoreductase</keyword>
<dbReference type="PANTHER" id="PTHR32303:SF10">
    <property type="entry name" value="OUTER MEMBRANE PROTEIN ASSEMBLY FACTOR BAMB"/>
    <property type="match status" value="1"/>
</dbReference>
<comment type="cofactor">
    <cofactor evidence="1">
        <name>pyrroloquinoline quinone</name>
        <dbReference type="ChEBI" id="CHEBI:58442"/>
    </cofactor>
</comment>
<name>A0A2A5B0Y1_9GAMM</name>
<dbReference type="Pfam" id="PF01011">
    <property type="entry name" value="PQQ"/>
    <property type="match status" value="2"/>
</dbReference>
<dbReference type="EMBL" id="NVVJ01000019">
    <property type="protein sequence ID" value="PCJ25217.1"/>
    <property type="molecule type" value="Genomic_DNA"/>
</dbReference>
<dbReference type="GO" id="GO:0016491">
    <property type="term" value="F:oxidoreductase activity"/>
    <property type="evidence" value="ECO:0007669"/>
    <property type="project" value="UniProtKB-KW"/>
</dbReference>
<evidence type="ECO:0000313" key="7">
    <source>
        <dbReference type="Proteomes" id="UP000218327"/>
    </source>
</evidence>
<evidence type="ECO:0000256" key="2">
    <source>
        <dbReference type="ARBA" id="ARBA00008156"/>
    </source>
</evidence>
<accession>A0A2A5B0Y1</accession>
<feature type="domain" description="Pyrrolo-quinoline quinone repeat" evidence="5">
    <location>
        <begin position="525"/>
        <end position="583"/>
    </location>
</feature>
<evidence type="ECO:0000256" key="4">
    <source>
        <dbReference type="SAM" id="SignalP"/>
    </source>
</evidence>
<dbReference type="Gene3D" id="2.140.10.10">
    <property type="entry name" value="Quinoprotein alcohol dehydrogenase-like superfamily"/>
    <property type="match status" value="1"/>
</dbReference>
<sequence>MPRIKNNKTKTCLLLSSLLVLLFSCAPESDSTSIDVATSSVSTGGEVEQVETASALRRLSSVRNMDWRLHNLDLAGSRFSPSDQITPNNVAELTPKWLFQHGVIDGVSNQTTPVIVDEIMYLTDSRGSVYALNAVDGHLLWTYDVTRLLGGGRREGYVFRHRGVAYEDGVVYTAAGSFLFALDALTGEPLEGFGDNGQAPVILDVLHEKNPEIETAISVGYWFTTAPQIHNGVVYLGTTRSESHIAGGYVLAIDAKTGEGIWNFNTIPQDETDQGWEIAGPTWVGGERNGGGIWETPAIDPELGQIYVAVGNPFGDSTKRDGANLFSDSLIALSLEDGHLDWYYQQVHHDVWDYDSGNQPILFDMEVDGEPVKALAQSSKNSWLYILNRETGLPVHPIIETPVSVETDVEGEVPYPTQPIPYKANGERMEPVSPVFPTDIPAQHMEANNLVEQFTPIGPNQIFSPGYGGGSSYSPISFSEDTGLLYVAAIDQPFNSGRDPKGYFSAYDPTTGELIWRQIFEGYGQAGSVVTHGGIVFVGAGSNLAGYFYAYDAATGEELWKFNTGAGVFASPSIYVIDGQEYVTVASGGGSRGRRGGDLILTFALPDRN</sequence>
<dbReference type="PROSITE" id="PS51257">
    <property type="entry name" value="PROKAR_LIPOPROTEIN"/>
    <property type="match status" value="1"/>
</dbReference>
<evidence type="ECO:0000313" key="6">
    <source>
        <dbReference type="EMBL" id="PCJ25217.1"/>
    </source>
</evidence>
<evidence type="ECO:0000256" key="1">
    <source>
        <dbReference type="ARBA" id="ARBA00001931"/>
    </source>
</evidence>
<proteinExistence type="inferred from homology"/>
<dbReference type="InterPro" id="IPR011047">
    <property type="entry name" value="Quinoprotein_ADH-like_sf"/>
</dbReference>
<protein>
    <recommendedName>
        <fullName evidence="5">Pyrrolo-quinoline quinone repeat domain-containing protein</fullName>
    </recommendedName>
</protein>
<dbReference type="Proteomes" id="UP000218327">
    <property type="component" value="Unassembled WGS sequence"/>
</dbReference>
<dbReference type="InterPro" id="IPR002372">
    <property type="entry name" value="PQQ_rpt_dom"/>
</dbReference>
<keyword evidence="4" id="KW-0732">Signal</keyword>
<feature type="signal peptide" evidence="4">
    <location>
        <begin position="1"/>
        <end position="26"/>
    </location>
</feature>
<dbReference type="PANTHER" id="PTHR32303">
    <property type="entry name" value="QUINOPROTEIN ALCOHOL DEHYDROGENASE (CYTOCHROME C)"/>
    <property type="match status" value="1"/>
</dbReference>
<feature type="chain" id="PRO_5013128237" description="Pyrrolo-quinoline quinone repeat domain-containing protein" evidence="4">
    <location>
        <begin position="27"/>
        <end position="609"/>
    </location>
</feature>
<comment type="similarity">
    <text evidence="2">Belongs to the bacterial PQQ dehydrogenase family.</text>
</comment>
<evidence type="ECO:0000256" key="3">
    <source>
        <dbReference type="ARBA" id="ARBA00023002"/>
    </source>
</evidence>
<evidence type="ECO:0000259" key="5">
    <source>
        <dbReference type="Pfam" id="PF01011"/>
    </source>
</evidence>
<reference evidence="7" key="1">
    <citation type="submission" date="2017-08" db="EMBL/GenBank/DDBJ databases">
        <title>A dynamic microbial community with high functional redundancy inhabits the cold, oxic subseafloor aquifer.</title>
        <authorList>
            <person name="Tully B.J."/>
            <person name="Wheat C.G."/>
            <person name="Glazer B.T."/>
            <person name="Huber J.A."/>
        </authorList>
    </citation>
    <scope>NUCLEOTIDE SEQUENCE [LARGE SCALE GENOMIC DNA]</scope>
</reference>
<dbReference type="SUPFAM" id="SSF50998">
    <property type="entry name" value="Quinoprotein alcohol dehydrogenase-like"/>
    <property type="match status" value="1"/>
</dbReference>
<feature type="domain" description="Pyrrolo-quinoline quinone repeat" evidence="5">
    <location>
        <begin position="67"/>
        <end position="493"/>
    </location>
</feature>
<gene>
    <name evidence="6" type="ORF">COA96_07910</name>
</gene>
<dbReference type="AlphaFoldDB" id="A0A2A5B0Y1"/>
<comment type="caution">
    <text evidence="6">The sequence shown here is derived from an EMBL/GenBank/DDBJ whole genome shotgun (WGS) entry which is preliminary data.</text>
</comment>